<protein>
    <submittedName>
        <fullName evidence="1">Uncharacterized protein</fullName>
    </submittedName>
</protein>
<sequence length="53" mass="5639">MGPLARARSEGAYGIITARAKHGYDNRPIVTPSQGIANGSHLYCQWGPLVCAL</sequence>
<organism evidence="1 2">
    <name type="scientific">Dreissena polymorpha</name>
    <name type="common">Zebra mussel</name>
    <name type="synonym">Mytilus polymorpha</name>
    <dbReference type="NCBI Taxonomy" id="45954"/>
    <lineage>
        <taxon>Eukaryota</taxon>
        <taxon>Metazoa</taxon>
        <taxon>Spiralia</taxon>
        <taxon>Lophotrochozoa</taxon>
        <taxon>Mollusca</taxon>
        <taxon>Bivalvia</taxon>
        <taxon>Autobranchia</taxon>
        <taxon>Heteroconchia</taxon>
        <taxon>Euheterodonta</taxon>
        <taxon>Imparidentia</taxon>
        <taxon>Neoheterodontei</taxon>
        <taxon>Myida</taxon>
        <taxon>Dreissenoidea</taxon>
        <taxon>Dreissenidae</taxon>
        <taxon>Dreissena</taxon>
    </lineage>
</organism>
<gene>
    <name evidence="1" type="ORF">DPMN_149197</name>
</gene>
<reference evidence="1" key="1">
    <citation type="journal article" date="2019" name="bioRxiv">
        <title>The Genome of the Zebra Mussel, Dreissena polymorpha: A Resource for Invasive Species Research.</title>
        <authorList>
            <person name="McCartney M.A."/>
            <person name="Auch B."/>
            <person name="Kono T."/>
            <person name="Mallez S."/>
            <person name="Zhang Y."/>
            <person name="Obille A."/>
            <person name="Becker A."/>
            <person name="Abrahante J.E."/>
            <person name="Garbe J."/>
            <person name="Badalamenti J.P."/>
            <person name="Herman A."/>
            <person name="Mangelson H."/>
            <person name="Liachko I."/>
            <person name="Sullivan S."/>
            <person name="Sone E.D."/>
            <person name="Koren S."/>
            <person name="Silverstein K.A.T."/>
            <person name="Beckman K.B."/>
            <person name="Gohl D.M."/>
        </authorList>
    </citation>
    <scope>NUCLEOTIDE SEQUENCE</scope>
    <source>
        <strain evidence="1">Duluth1</strain>
        <tissue evidence="1">Whole animal</tissue>
    </source>
</reference>
<evidence type="ECO:0000313" key="1">
    <source>
        <dbReference type="EMBL" id="KAH3795642.1"/>
    </source>
</evidence>
<proteinExistence type="predicted"/>
<dbReference type="AlphaFoldDB" id="A0A9D4FCA0"/>
<reference evidence="1" key="2">
    <citation type="submission" date="2020-11" db="EMBL/GenBank/DDBJ databases">
        <authorList>
            <person name="McCartney M.A."/>
            <person name="Auch B."/>
            <person name="Kono T."/>
            <person name="Mallez S."/>
            <person name="Becker A."/>
            <person name="Gohl D.M."/>
            <person name="Silverstein K.A.T."/>
            <person name="Koren S."/>
            <person name="Bechman K.B."/>
            <person name="Herman A."/>
            <person name="Abrahante J.E."/>
            <person name="Garbe J."/>
        </authorList>
    </citation>
    <scope>NUCLEOTIDE SEQUENCE</scope>
    <source>
        <strain evidence="1">Duluth1</strain>
        <tissue evidence="1">Whole animal</tissue>
    </source>
</reference>
<dbReference type="Proteomes" id="UP000828390">
    <property type="component" value="Unassembled WGS sequence"/>
</dbReference>
<name>A0A9D4FCA0_DREPO</name>
<accession>A0A9D4FCA0</accession>
<dbReference type="EMBL" id="JAIWYP010000007">
    <property type="protein sequence ID" value="KAH3795642.1"/>
    <property type="molecule type" value="Genomic_DNA"/>
</dbReference>
<evidence type="ECO:0000313" key="2">
    <source>
        <dbReference type="Proteomes" id="UP000828390"/>
    </source>
</evidence>
<comment type="caution">
    <text evidence="1">The sequence shown here is derived from an EMBL/GenBank/DDBJ whole genome shotgun (WGS) entry which is preliminary data.</text>
</comment>
<keyword evidence="2" id="KW-1185">Reference proteome</keyword>